<comment type="subcellular location">
    <subcellularLocation>
        <location evidence="1 13">Cytoplasm</location>
    </subcellularLocation>
</comment>
<dbReference type="PANTHER" id="PTHR17490">
    <property type="entry name" value="SUA5"/>
    <property type="match status" value="1"/>
</dbReference>
<comment type="catalytic activity">
    <reaction evidence="12 13">
        <text>L-threonine + hydrogencarbonate + ATP = L-threonylcarbamoyladenylate + diphosphate + H2O</text>
        <dbReference type="Rhea" id="RHEA:36407"/>
        <dbReference type="ChEBI" id="CHEBI:15377"/>
        <dbReference type="ChEBI" id="CHEBI:17544"/>
        <dbReference type="ChEBI" id="CHEBI:30616"/>
        <dbReference type="ChEBI" id="CHEBI:33019"/>
        <dbReference type="ChEBI" id="CHEBI:57926"/>
        <dbReference type="ChEBI" id="CHEBI:73682"/>
        <dbReference type="EC" id="2.7.7.87"/>
    </reaction>
</comment>
<dbReference type="InterPro" id="IPR017945">
    <property type="entry name" value="DHBP_synth_RibB-like_a/b_dom"/>
</dbReference>
<dbReference type="PROSITE" id="PS51163">
    <property type="entry name" value="YRDC"/>
    <property type="match status" value="1"/>
</dbReference>
<evidence type="ECO:0000256" key="3">
    <source>
        <dbReference type="ARBA" id="ARBA00012584"/>
    </source>
</evidence>
<evidence type="ECO:0000256" key="6">
    <source>
        <dbReference type="ARBA" id="ARBA00022679"/>
    </source>
</evidence>
<evidence type="ECO:0000256" key="12">
    <source>
        <dbReference type="ARBA" id="ARBA00048366"/>
    </source>
</evidence>
<dbReference type="GO" id="GO:0000049">
    <property type="term" value="F:tRNA binding"/>
    <property type="evidence" value="ECO:0007669"/>
    <property type="project" value="TreeGrafter"/>
</dbReference>
<evidence type="ECO:0000313" key="17">
    <source>
        <dbReference type="Proteomes" id="UP000308054"/>
    </source>
</evidence>
<dbReference type="InterPro" id="IPR005145">
    <property type="entry name" value="Sua5_C"/>
</dbReference>
<dbReference type="RefSeq" id="WP_135996318.1">
    <property type="nucleotide sequence ID" value="NZ_CP071057.1"/>
</dbReference>
<feature type="binding site" evidence="14">
    <location>
        <position position="65"/>
    </location>
    <ligand>
        <name>L-threonine</name>
        <dbReference type="ChEBI" id="CHEBI:57926"/>
    </ligand>
</feature>
<organism evidence="16 17">
    <name type="scientific">Marinicauda algicola</name>
    <dbReference type="NCBI Taxonomy" id="2029849"/>
    <lineage>
        <taxon>Bacteria</taxon>
        <taxon>Pseudomonadati</taxon>
        <taxon>Pseudomonadota</taxon>
        <taxon>Alphaproteobacteria</taxon>
        <taxon>Maricaulales</taxon>
        <taxon>Maricaulaceae</taxon>
        <taxon>Marinicauda</taxon>
    </lineage>
</organism>
<sequence>MTADVLDAADPAALDRAADLLRAGDLVAVPTETVYGLAADATDSAAVARIYEAKGRPRFNPLIAHVDGLERAERLVELSPLARRLAQAFWPGPLTIVAPVKPDAGISDLVTAGLDTLAVRWPDAPAMTGLVARLDRPLAAPSANRSGEVSPTTAAHVAEGLGQAVALILDAGPCRVGLESTIVAVEGERAALLRPGGIARADIEAIAGRLEAPASIPGAPRSPGQLASHYAPKAKLRLNALRPEPGEGYLAFGPDAPDHETVINLSPSGDLAEAAARLFAALRALDARVDRIAAAPIPDTGLGEAINDRLRRAAAGK</sequence>
<feature type="binding site" evidence="14">
    <location>
        <position position="56"/>
    </location>
    <ligand>
        <name>ATP</name>
        <dbReference type="ChEBI" id="CHEBI:30616"/>
    </ligand>
</feature>
<dbReference type="Gene3D" id="3.90.870.10">
    <property type="entry name" value="DHBP synthase"/>
    <property type="match status" value="1"/>
</dbReference>
<dbReference type="PIRSF" id="PIRSF004930">
    <property type="entry name" value="Tln_factor_SUA5"/>
    <property type="match status" value="1"/>
</dbReference>
<dbReference type="OrthoDB" id="9814580at2"/>
<dbReference type="GO" id="GO:0061710">
    <property type="term" value="F:L-threonylcarbamoyladenylate synthase"/>
    <property type="evidence" value="ECO:0007669"/>
    <property type="project" value="UniProtKB-EC"/>
</dbReference>
<comment type="function">
    <text evidence="13">Required for the formation of a threonylcarbamoyl group on adenosine at position 37 (t(6)A37) in tRNAs that read codons beginning with adenine.</text>
</comment>
<keyword evidence="10 13" id="KW-0067">ATP-binding</keyword>
<accession>A0A4S2H067</accession>
<dbReference type="Gene3D" id="3.40.50.11030">
    <property type="entry name" value="Threonylcarbamoyl-AMP synthase, C-terminal domain"/>
    <property type="match status" value="1"/>
</dbReference>
<feature type="binding site" evidence="14">
    <location>
        <position position="33"/>
    </location>
    <ligand>
        <name>L-threonine</name>
        <dbReference type="ChEBI" id="CHEBI:57926"/>
    </ligand>
</feature>
<dbReference type="Pfam" id="PF03481">
    <property type="entry name" value="Sua5_C"/>
    <property type="match status" value="1"/>
</dbReference>
<evidence type="ECO:0000256" key="9">
    <source>
        <dbReference type="ARBA" id="ARBA00022741"/>
    </source>
</evidence>
<feature type="binding site" evidence="14">
    <location>
        <position position="180"/>
    </location>
    <ligand>
        <name>L-threonine</name>
        <dbReference type="ChEBI" id="CHEBI:57926"/>
    </ligand>
</feature>
<dbReference type="EC" id="2.7.7.87" evidence="3 13"/>
<dbReference type="GO" id="GO:0008033">
    <property type="term" value="P:tRNA processing"/>
    <property type="evidence" value="ECO:0007669"/>
    <property type="project" value="UniProtKB-KW"/>
</dbReference>
<evidence type="ECO:0000256" key="2">
    <source>
        <dbReference type="ARBA" id="ARBA00007663"/>
    </source>
</evidence>
<feature type="binding site" evidence="14">
    <location>
        <position position="230"/>
    </location>
    <ligand>
        <name>ATP</name>
        <dbReference type="ChEBI" id="CHEBI:30616"/>
    </ligand>
</feature>
<gene>
    <name evidence="16" type="ORF">E5163_11695</name>
</gene>
<evidence type="ECO:0000256" key="14">
    <source>
        <dbReference type="PIRSR" id="PIRSR004930-1"/>
    </source>
</evidence>
<dbReference type="GO" id="GO:0005524">
    <property type="term" value="F:ATP binding"/>
    <property type="evidence" value="ECO:0007669"/>
    <property type="project" value="UniProtKB-UniRule"/>
</dbReference>
<dbReference type="GO" id="GO:0003725">
    <property type="term" value="F:double-stranded RNA binding"/>
    <property type="evidence" value="ECO:0007669"/>
    <property type="project" value="UniProtKB-UniRule"/>
</dbReference>
<dbReference type="EMBL" id="SRXW01000003">
    <property type="protein sequence ID" value="TGY88472.1"/>
    <property type="molecule type" value="Genomic_DNA"/>
</dbReference>
<dbReference type="InterPro" id="IPR010923">
    <property type="entry name" value="T(6)A37_SUA5"/>
</dbReference>
<reference evidence="16 17" key="1">
    <citation type="journal article" date="2017" name="Int. J. Syst. Evol. Microbiol.">
        <title>Marinicauda algicola sp. nov., isolated from a marine red alga Rhodosorus marinus.</title>
        <authorList>
            <person name="Jeong S.E."/>
            <person name="Jeon S.H."/>
            <person name="Chun B.H."/>
            <person name="Kim D.W."/>
            <person name="Jeon C.O."/>
        </authorList>
    </citation>
    <scope>NUCLEOTIDE SEQUENCE [LARGE SCALE GENOMIC DNA]</scope>
    <source>
        <strain evidence="16 17">JCM 31718</strain>
    </source>
</reference>
<evidence type="ECO:0000256" key="10">
    <source>
        <dbReference type="ARBA" id="ARBA00022840"/>
    </source>
</evidence>
<feature type="binding site" evidence="14">
    <location>
        <position position="60"/>
    </location>
    <ligand>
        <name>ATP</name>
        <dbReference type="ChEBI" id="CHEBI:30616"/>
    </ligand>
</feature>
<dbReference type="AlphaFoldDB" id="A0A4S2H067"/>
<keyword evidence="6 13" id="KW-0808">Transferase</keyword>
<evidence type="ECO:0000256" key="1">
    <source>
        <dbReference type="ARBA" id="ARBA00004496"/>
    </source>
</evidence>
<dbReference type="GO" id="GO:0006450">
    <property type="term" value="P:regulation of translational fidelity"/>
    <property type="evidence" value="ECO:0007669"/>
    <property type="project" value="TreeGrafter"/>
</dbReference>
<feature type="binding site" evidence="14">
    <location>
        <position position="150"/>
    </location>
    <ligand>
        <name>ATP</name>
        <dbReference type="ChEBI" id="CHEBI:30616"/>
    </ligand>
</feature>
<keyword evidence="9 13" id="KW-0547">Nucleotide-binding</keyword>
<keyword evidence="7 13" id="KW-0819">tRNA processing</keyword>
<dbReference type="InterPro" id="IPR006070">
    <property type="entry name" value="Sua5-like_dom"/>
</dbReference>
<feature type="domain" description="YrdC-like" evidence="15">
    <location>
        <begin position="11"/>
        <end position="198"/>
    </location>
</feature>
<comment type="similarity">
    <text evidence="2 13">Belongs to the SUA5 family.</text>
</comment>
<evidence type="ECO:0000256" key="13">
    <source>
        <dbReference type="PIRNR" id="PIRNR004930"/>
    </source>
</evidence>
<feature type="binding site" evidence="14">
    <location>
        <position position="140"/>
    </location>
    <ligand>
        <name>L-threonine</name>
        <dbReference type="ChEBI" id="CHEBI:57926"/>
    </ligand>
</feature>
<evidence type="ECO:0000256" key="7">
    <source>
        <dbReference type="ARBA" id="ARBA00022694"/>
    </source>
</evidence>
<name>A0A4S2H067_9PROT</name>
<dbReference type="Proteomes" id="UP000308054">
    <property type="component" value="Unassembled WGS sequence"/>
</dbReference>
<keyword evidence="5 13" id="KW-0963">Cytoplasm</keyword>
<keyword evidence="17" id="KW-1185">Reference proteome</keyword>
<dbReference type="PANTHER" id="PTHR17490:SF16">
    <property type="entry name" value="THREONYLCARBAMOYL-AMP SYNTHASE"/>
    <property type="match status" value="1"/>
</dbReference>
<evidence type="ECO:0000256" key="4">
    <source>
        <dbReference type="ARBA" id="ARBA00015492"/>
    </source>
</evidence>
<proteinExistence type="inferred from homology"/>
<evidence type="ECO:0000256" key="8">
    <source>
        <dbReference type="ARBA" id="ARBA00022695"/>
    </source>
</evidence>
<feature type="binding site" evidence="14">
    <location>
        <position position="116"/>
    </location>
    <ligand>
        <name>ATP</name>
        <dbReference type="ChEBI" id="CHEBI:30616"/>
    </ligand>
</feature>
<keyword evidence="8 13" id="KW-0548">Nucleotidyltransferase</keyword>
<dbReference type="Pfam" id="PF01300">
    <property type="entry name" value="Sua5_yciO_yrdC"/>
    <property type="match status" value="1"/>
</dbReference>
<evidence type="ECO:0000256" key="11">
    <source>
        <dbReference type="ARBA" id="ARBA00029774"/>
    </source>
</evidence>
<feature type="binding site" evidence="14">
    <location>
        <position position="194"/>
    </location>
    <ligand>
        <name>ATP</name>
        <dbReference type="ChEBI" id="CHEBI:30616"/>
    </ligand>
</feature>
<evidence type="ECO:0000259" key="15">
    <source>
        <dbReference type="PROSITE" id="PS51163"/>
    </source>
</evidence>
<comment type="caution">
    <text evidence="16">The sequence shown here is derived from an EMBL/GenBank/DDBJ whole genome shotgun (WGS) entry which is preliminary data.</text>
</comment>
<evidence type="ECO:0000256" key="5">
    <source>
        <dbReference type="ARBA" id="ARBA00022490"/>
    </source>
</evidence>
<feature type="binding site" evidence="14">
    <location>
        <position position="142"/>
    </location>
    <ligand>
        <name>L-threonine</name>
        <dbReference type="ChEBI" id="CHEBI:57926"/>
    </ligand>
</feature>
<evidence type="ECO:0000313" key="16">
    <source>
        <dbReference type="EMBL" id="TGY88472.1"/>
    </source>
</evidence>
<dbReference type="NCBIfam" id="TIGR00057">
    <property type="entry name" value="L-threonylcarbamoyladenylate synthase"/>
    <property type="match status" value="1"/>
</dbReference>
<feature type="binding site" evidence="14">
    <location>
        <position position="120"/>
    </location>
    <ligand>
        <name>L-threonine</name>
        <dbReference type="ChEBI" id="CHEBI:57926"/>
    </ligand>
</feature>
<dbReference type="SUPFAM" id="SSF55821">
    <property type="entry name" value="YrdC/RibB"/>
    <property type="match status" value="1"/>
</dbReference>
<protein>
    <recommendedName>
        <fullName evidence="4 13">Threonylcarbamoyl-AMP synthase</fullName>
        <shortName evidence="13">TC-AMP synthase</shortName>
        <ecNumber evidence="3 13">2.7.7.87</ecNumber>
    </recommendedName>
    <alternativeName>
        <fullName evidence="11 13">L-threonylcarbamoyladenylate synthase</fullName>
    </alternativeName>
</protein>
<dbReference type="GO" id="GO:0005737">
    <property type="term" value="C:cytoplasm"/>
    <property type="evidence" value="ECO:0007669"/>
    <property type="project" value="UniProtKB-SubCell"/>
</dbReference>
<dbReference type="InterPro" id="IPR038385">
    <property type="entry name" value="Sua5/YwlC_C"/>
</dbReference>
<dbReference type="InterPro" id="IPR050156">
    <property type="entry name" value="TC-AMP_synthase_SUA5"/>
</dbReference>